<protein>
    <submittedName>
        <fullName evidence="1">Uncharacterized protein</fullName>
    </submittedName>
</protein>
<dbReference type="Proteomes" id="UP001597212">
    <property type="component" value="Unassembled WGS sequence"/>
</dbReference>
<evidence type="ECO:0000313" key="2">
    <source>
        <dbReference type="Proteomes" id="UP001597212"/>
    </source>
</evidence>
<dbReference type="RefSeq" id="WP_125754725.1">
    <property type="nucleotide sequence ID" value="NZ_JBHTOK010000063.1"/>
</dbReference>
<dbReference type="EMBL" id="JBHTOK010000063">
    <property type="protein sequence ID" value="MFD1441214.1"/>
    <property type="molecule type" value="Genomic_DNA"/>
</dbReference>
<sequence>MSDRQSTTEYLSNLVVKRMRAQSSYWAPEVNFDKNTPAERRVDFVSFKPYTPEYITEPTSVDLGKFVFYEVKSSMSDFLSGHGLTFYGDENWLVCTQEFALVLLQSIGKPGISKPKNITGILTPDSSGKRLYQRHLFAGPGYAPHRKRPASEILWNIVQAHENAHGLSAASNLDEEVTEHDET</sequence>
<reference evidence="2" key="1">
    <citation type="journal article" date="2019" name="Int. J. Syst. Evol. Microbiol.">
        <title>The Global Catalogue of Microorganisms (GCM) 10K type strain sequencing project: providing services to taxonomists for standard genome sequencing and annotation.</title>
        <authorList>
            <consortium name="The Broad Institute Genomics Platform"/>
            <consortium name="The Broad Institute Genome Sequencing Center for Infectious Disease"/>
            <person name="Wu L."/>
            <person name="Ma J."/>
        </authorList>
    </citation>
    <scope>NUCLEOTIDE SEQUENCE [LARGE SCALE GENOMIC DNA]</scope>
    <source>
        <strain evidence="2">CCM 8912</strain>
    </source>
</reference>
<comment type="caution">
    <text evidence="1">The sequence shown here is derived from an EMBL/GenBank/DDBJ whole genome shotgun (WGS) entry which is preliminary data.</text>
</comment>
<organism evidence="1 2">
    <name type="scientific">Lacticaseibacillus hegangensis</name>
    <dbReference type="NCBI Taxonomy" id="2486010"/>
    <lineage>
        <taxon>Bacteria</taxon>
        <taxon>Bacillati</taxon>
        <taxon>Bacillota</taxon>
        <taxon>Bacilli</taxon>
        <taxon>Lactobacillales</taxon>
        <taxon>Lactobacillaceae</taxon>
        <taxon>Lacticaseibacillus</taxon>
    </lineage>
</organism>
<keyword evidence="2" id="KW-1185">Reference proteome</keyword>
<name>A0ABW4CUZ0_9LACO</name>
<proteinExistence type="predicted"/>
<accession>A0ABW4CUZ0</accession>
<gene>
    <name evidence="1" type="ORF">ACFQ5K_07495</name>
</gene>
<evidence type="ECO:0000313" key="1">
    <source>
        <dbReference type="EMBL" id="MFD1441214.1"/>
    </source>
</evidence>